<evidence type="ECO:0000256" key="1">
    <source>
        <dbReference type="SAM" id="MobiDB-lite"/>
    </source>
</evidence>
<feature type="compositionally biased region" description="Basic and acidic residues" evidence="1">
    <location>
        <begin position="47"/>
        <end position="65"/>
    </location>
</feature>
<feature type="compositionally biased region" description="Basic and acidic residues" evidence="1">
    <location>
        <begin position="79"/>
        <end position="91"/>
    </location>
</feature>
<feature type="region of interest" description="Disordered" evidence="1">
    <location>
        <begin position="1"/>
        <end position="109"/>
    </location>
</feature>
<reference evidence="2 3" key="1">
    <citation type="submission" date="2020-09" db="EMBL/GenBank/DDBJ databases">
        <title>Biosynthesis of the nuclear factor of activated T cells inhibitor NFAT-133 and its congeners in Streptomyces pactum.</title>
        <authorList>
            <person name="Zhou W."/>
            <person name="Posri P."/>
            <person name="Abugrain M.E."/>
            <person name="Weisberg A.J."/>
            <person name="Chang J.H."/>
            <person name="Mahmud T."/>
        </authorList>
    </citation>
    <scope>NUCLEOTIDE SEQUENCE [LARGE SCALE GENOMIC DNA]</scope>
    <source>
        <strain evidence="2 3">ATCC 27456</strain>
    </source>
</reference>
<feature type="compositionally biased region" description="Pro residues" evidence="1">
    <location>
        <begin position="1"/>
        <end position="11"/>
    </location>
</feature>
<comment type="caution">
    <text evidence="2">The sequence shown here is derived from an EMBL/GenBank/DDBJ whole genome shotgun (WGS) entry which is preliminary data.</text>
</comment>
<feature type="region of interest" description="Disordered" evidence="1">
    <location>
        <begin position="145"/>
        <end position="167"/>
    </location>
</feature>
<dbReference type="Proteomes" id="UP000807371">
    <property type="component" value="Unassembled WGS sequence"/>
</dbReference>
<gene>
    <name evidence="2" type="ORF">IHE55_11005</name>
</gene>
<name>A0ABS0NJB0_9ACTN</name>
<evidence type="ECO:0000313" key="3">
    <source>
        <dbReference type="Proteomes" id="UP000807371"/>
    </source>
</evidence>
<sequence>MTTTPQPPEEPLLPDDVWEKFENDSEAAIRASAPKEPSARARLVTARFREEQEEEVRRAAEERARPRQSRRERRRTERMRRELRVEPDPPRRAGRRSGTGRPAGGSRRSGGFLDRWRLPIVIVLTLAIGALVLNPLGVLSAFTDTGESSGGDARPATAAPPVTPAPPSDGRVIGAEQAFPEETVRLPTGTAYRRMSWVTSGDCGGAVTPDLAALLAGGGGCARVSSALYADNEGAAQVLVSVLTLRRPADLAAVLARIDADPGDHRVLPLAPPAGSDLPRLAPDTPGVLRAMATRRSVVLVAGMPDDGRPQVTAGLDRDSGELLSRVRRTVDHYESGGRPAEEPPAAAV</sequence>
<organism evidence="2 3">
    <name type="scientific">Streptomyces pactum</name>
    <dbReference type="NCBI Taxonomy" id="68249"/>
    <lineage>
        <taxon>Bacteria</taxon>
        <taxon>Bacillati</taxon>
        <taxon>Actinomycetota</taxon>
        <taxon>Actinomycetes</taxon>
        <taxon>Kitasatosporales</taxon>
        <taxon>Streptomycetaceae</taxon>
        <taxon>Streptomyces</taxon>
    </lineage>
</organism>
<dbReference type="EMBL" id="JACYXC010000001">
    <property type="protein sequence ID" value="MBH5335291.1"/>
    <property type="molecule type" value="Genomic_DNA"/>
</dbReference>
<proteinExistence type="predicted"/>
<accession>A0ABS0NJB0</accession>
<dbReference type="RefSeq" id="WP_197992316.1">
    <property type="nucleotide sequence ID" value="NZ_JACYXC010000001.1"/>
</dbReference>
<evidence type="ECO:0000313" key="2">
    <source>
        <dbReference type="EMBL" id="MBH5335291.1"/>
    </source>
</evidence>
<keyword evidence="3" id="KW-1185">Reference proteome</keyword>
<protein>
    <submittedName>
        <fullName evidence="2">Uncharacterized protein</fullName>
    </submittedName>
</protein>
<feature type="compositionally biased region" description="Basic residues" evidence="1">
    <location>
        <begin position="66"/>
        <end position="78"/>
    </location>
</feature>